<reference evidence="1" key="1">
    <citation type="submission" date="2022-10" db="EMBL/GenBank/DDBJ databases">
        <authorList>
            <person name="Yu W.X."/>
        </authorList>
    </citation>
    <scope>NUCLEOTIDE SEQUENCE</scope>
    <source>
        <strain evidence="1">AAT</strain>
    </source>
</reference>
<sequence length="109" mass="13219">MRVVFLPEVEDYLVELSELLHQKEYFGFKENAVKYITELVLEIKTSLHKRIKKDAPPYFDRYGKGMKYVTFKKNKTTQWYVFFSIYEINNEFVYLVRYVSNNHIASHHL</sequence>
<organism evidence="1 2">
    <name type="scientific">Plebeiibacterium sediminum</name>
    <dbReference type="NCBI Taxonomy" id="2992112"/>
    <lineage>
        <taxon>Bacteria</taxon>
        <taxon>Pseudomonadati</taxon>
        <taxon>Bacteroidota</taxon>
        <taxon>Bacteroidia</taxon>
        <taxon>Marinilabiliales</taxon>
        <taxon>Marinilabiliaceae</taxon>
        <taxon>Plebeiibacterium</taxon>
    </lineage>
</organism>
<keyword evidence="2" id="KW-1185">Reference proteome</keyword>
<dbReference type="AlphaFoldDB" id="A0AAE3M9M3"/>
<dbReference type="Proteomes" id="UP001209229">
    <property type="component" value="Unassembled WGS sequence"/>
</dbReference>
<comment type="caution">
    <text evidence="1">The sequence shown here is derived from an EMBL/GenBank/DDBJ whole genome shotgun (WGS) entry which is preliminary data.</text>
</comment>
<dbReference type="EMBL" id="JAPDPJ010000124">
    <property type="protein sequence ID" value="MCW3789546.1"/>
    <property type="molecule type" value="Genomic_DNA"/>
</dbReference>
<evidence type="ECO:0000313" key="2">
    <source>
        <dbReference type="Proteomes" id="UP001209229"/>
    </source>
</evidence>
<dbReference type="RefSeq" id="WP_301193094.1">
    <property type="nucleotide sequence ID" value="NZ_JAPDPJ010000124.1"/>
</dbReference>
<proteinExistence type="predicted"/>
<name>A0AAE3M9M3_9BACT</name>
<accession>A0AAE3M9M3</accession>
<gene>
    <name evidence="1" type="ORF">OM075_24010</name>
</gene>
<protein>
    <submittedName>
        <fullName evidence="1">Uncharacterized protein</fullName>
    </submittedName>
</protein>
<evidence type="ECO:0000313" key="1">
    <source>
        <dbReference type="EMBL" id="MCW3789546.1"/>
    </source>
</evidence>